<dbReference type="RefSeq" id="WP_190479494.1">
    <property type="nucleotide sequence ID" value="NZ_JACOFT010000003.1"/>
</dbReference>
<dbReference type="SMART" id="SM00260">
    <property type="entry name" value="CheW"/>
    <property type="match status" value="2"/>
</dbReference>
<comment type="caution">
    <text evidence="2">The sequence shown here is derived from an EMBL/GenBank/DDBJ whole genome shotgun (WGS) entry which is preliminary data.</text>
</comment>
<dbReference type="Proteomes" id="UP000637632">
    <property type="component" value="Unassembled WGS sequence"/>
</dbReference>
<dbReference type="SUPFAM" id="SSF50341">
    <property type="entry name" value="CheW-like"/>
    <property type="match status" value="3"/>
</dbReference>
<reference evidence="2 3" key="1">
    <citation type="submission" date="2020-08" db="EMBL/GenBank/DDBJ databases">
        <title>Novel species isolated from subtropical streams in China.</title>
        <authorList>
            <person name="Lu H."/>
        </authorList>
    </citation>
    <scope>NUCLEOTIDE SEQUENCE [LARGE SCALE GENOMIC DNA]</scope>
    <source>
        <strain evidence="2 3">CCTCC AB 2015119</strain>
    </source>
</reference>
<evidence type="ECO:0000313" key="2">
    <source>
        <dbReference type="EMBL" id="MBC3811986.1"/>
    </source>
</evidence>
<evidence type="ECO:0000313" key="3">
    <source>
        <dbReference type="Proteomes" id="UP000637632"/>
    </source>
</evidence>
<dbReference type="Pfam" id="PF01584">
    <property type="entry name" value="CheW"/>
    <property type="match status" value="3"/>
</dbReference>
<feature type="domain" description="CheW-like" evidence="1">
    <location>
        <begin position="198"/>
        <end position="348"/>
    </location>
</feature>
<dbReference type="PANTHER" id="PTHR22617:SF43">
    <property type="entry name" value="PROTEIN PILI"/>
    <property type="match status" value="1"/>
</dbReference>
<feature type="domain" description="CheW-like" evidence="1">
    <location>
        <begin position="19"/>
        <end position="162"/>
    </location>
</feature>
<evidence type="ECO:0000259" key="1">
    <source>
        <dbReference type="PROSITE" id="PS50851"/>
    </source>
</evidence>
<dbReference type="EMBL" id="JACOFT010000003">
    <property type="protein sequence ID" value="MBC3811986.1"/>
    <property type="molecule type" value="Genomic_DNA"/>
</dbReference>
<dbReference type="Gene3D" id="2.30.30.40">
    <property type="entry name" value="SH3 Domains"/>
    <property type="match status" value="2"/>
</dbReference>
<dbReference type="InterPro" id="IPR039315">
    <property type="entry name" value="CheW"/>
</dbReference>
<name>A0ABR6XGF3_9BURK</name>
<protein>
    <submittedName>
        <fullName evidence="2">Chemotaxis protein CheW</fullName>
    </submittedName>
</protein>
<dbReference type="InterPro" id="IPR002545">
    <property type="entry name" value="CheW-lke_dom"/>
</dbReference>
<dbReference type="Gene3D" id="2.40.50.180">
    <property type="entry name" value="CheA-289, Domain 4"/>
    <property type="match status" value="2"/>
</dbReference>
<dbReference type="PANTHER" id="PTHR22617">
    <property type="entry name" value="CHEMOTAXIS SENSOR HISTIDINE KINASE-RELATED"/>
    <property type="match status" value="1"/>
</dbReference>
<sequence>MTLAAASVALNDAHRNDSSLSMTFCRLGDLRFAVPLNDVVQAIRQPQLTLLPRRDQAIAGVFVYRQQTIPLLDLRRWLPWPDERGELPGQILLLRQNAHLVGVAIDQVEGLQRVPGSQIQRVVQREDDEELFHSTVSIAAGEQESQALGLLDVDALIRLSQVWSAADEEFATSIAAADSELAATAAVDAGSASASASTVPHALFELAGQVLAIPAADVAAVISMPVVTTILGRHPAWLGMTIWRERDVPVLRTMAALGLPPQAADESAHDTTASAQENLLVILGSEGRYAGLPVQVARAVTPLDTSAAQTAASAGLPVNTVLSGVLHLNAAERLLLVDGAELVNTCSLSALSQKAESAKQDQQNQQPDQQSQADLDAALQAHVVVQGGRAWAVGMRWLEAIVYFPAQLDTNTAGNPAQLGNFIWNQQTLALWDLRMLSNQTPTPDSPERRVLIMRIDGMLIGLAVEQLLILLPARSGKIAAFGRRQSGVTQIITVRDQDQEKTYSILNPAEYLPLQQALAS</sequence>
<proteinExistence type="predicted"/>
<gene>
    <name evidence="2" type="ORF">H8K26_11075</name>
</gene>
<accession>A0ABR6XGF3</accession>
<keyword evidence="3" id="KW-1185">Reference proteome</keyword>
<dbReference type="PROSITE" id="PS50851">
    <property type="entry name" value="CHEW"/>
    <property type="match status" value="2"/>
</dbReference>
<dbReference type="InterPro" id="IPR036061">
    <property type="entry name" value="CheW-like_dom_sf"/>
</dbReference>
<organism evidence="2 3">
    <name type="scientific">Undibacterium aquatile</name>
    <dbReference type="NCBI Taxonomy" id="1537398"/>
    <lineage>
        <taxon>Bacteria</taxon>
        <taxon>Pseudomonadati</taxon>
        <taxon>Pseudomonadota</taxon>
        <taxon>Betaproteobacteria</taxon>
        <taxon>Burkholderiales</taxon>
        <taxon>Oxalobacteraceae</taxon>
        <taxon>Undibacterium</taxon>
    </lineage>
</organism>